<feature type="transmembrane region" description="Helical" evidence="2">
    <location>
        <begin position="67"/>
        <end position="89"/>
    </location>
</feature>
<accession>A0A165LEE5</accession>
<gene>
    <name evidence="3" type="ORF">DAEQUDRAFT_760008</name>
</gene>
<keyword evidence="4" id="KW-1185">Reference proteome</keyword>
<feature type="transmembrane region" description="Helical" evidence="2">
    <location>
        <begin position="148"/>
        <end position="168"/>
    </location>
</feature>
<name>A0A165LEE5_9APHY</name>
<dbReference type="EMBL" id="KV429133">
    <property type="protein sequence ID" value="KZT64309.1"/>
    <property type="molecule type" value="Genomic_DNA"/>
</dbReference>
<reference evidence="3 4" key="1">
    <citation type="journal article" date="2016" name="Mol. Biol. Evol.">
        <title>Comparative Genomics of Early-Diverging Mushroom-Forming Fungi Provides Insights into the Origins of Lignocellulose Decay Capabilities.</title>
        <authorList>
            <person name="Nagy L.G."/>
            <person name="Riley R."/>
            <person name="Tritt A."/>
            <person name="Adam C."/>
            <person name="Daum C."/>
            <person name="Floudas D."/>
            <person name="Sun H."/>
            <person name="Yadav J.S."/>
            <person name="Pangilinan J."/>
            <person name="Larsson K.H."/>
            <person name="Matsuura K."/>
            <person name="Barry K."/>
            <person name="Labutti K."/>
            <person name="Kuo R."/>
            <person name="Ohm R.A."/>
            <person name="Bhattacharya S.S."/>
            <person name="Shirouzu T."/>
            <person name="Yoshinaga Y."/>
            <person name="Martin F.M."/>
            <person name="Grigoriev I.V."/>
            <person name="Hibbett D.S."/>
        </authorList>
    </citation>
    <scope>NUCLEOTIDE SEQUENCE [LARGE SCALE GENOMIC DNA]</scope>
    <source>
        <strain evidence="3 4">L-15889</strain>
    </source>
</reference>
<evidence type="ECO:0000313" key="4">
    <source>
        <dbReference type="Proteomes" id="UP000076727"/>
    </source>
</evidence>
<evidence type="ECO:0000256" key="2">
    <source>
        <dbReference type="SAM" id="Phobius"/>
    </source>
</evidence>
<proteinExistence type="predicted"/>
<feature type="transmembrane region" description="Helical" evidence="2">
    <location>
        <begin position="95"/>
        <end position="114"/>
    </location>
</feature>
<keyword evidence="2" id="KW-0812">Transmembrane</keyword>
<evidence type="ECO:0000256" key="1">
    <source>
        <dbReference type="SAM" id="MobiDB-lite"/>
    </source>
</evidence>
<organism evidence="3 4">
    <name type="scientific">Daedalea quercina L-15889</name>
    <dbReference type="NCBI Taxonomy" id="1314783"/>
    <lineage>
        <taxon>Eukaryota</taxon>
        <taxon>Fungi</taxon>
        <taxon>Dikarya</taxon>
        <taxon>Basidiomycota</taxon>
        <taxon>Agaricomycotina</taxon>
        <taxon>Agaricomycetes</taxon>
        <taxon>Polyporales</taxon>
        <taxon>Fomitopsis</taxon>
    </lineage>
</organism>
<keyword evidence="2" id="KW-1133">Transmembrane helix</keyword>
<dbReference type="Proteomes" id="UP000076727">
    <property type="component" value="Unassembled WGS sequence"/>
</dbReference>
<feature type="compositionally biased region" description="Basic and acidic residues" evidence="1">
    <location>
        <begin position="314"/>
        <end position="323"/>
    </location>
</feature>
<feature type="region of interest" description="Disordered" evidence="1">
    <location>
        <begin position="312"/>
        <end position="333"/>
    </location>
</feature>
<keyword evidence="2" id="KW-0472">Membrane</keyword>
<dbReference type="AlphaFoldDB" id="A0A165LEE5"/>
<feature type="region of interest" description="Disordered" evidence="1">
    <location>
        <begin position="340"/>
        <end position="359"/>
    </location>
</feature>
<protein>
    <submittedName>
        <fullName evidence="3">Uncharacterized protein</fullName>
    </submittedName>
</protein>
<feature type="transmembrane region" description="Helical" evidence="2">
    <location>
        <begin position="25"/>
        <end position="46"/>
    </location>
</feature>
<evidence type="ECO:0000313" key="3">
    <source>
        <dbReference type="EMBL" id="KZT64309.1"/>
    </source>
</evidence>
<sequence length="359" mass="38903">MSSAAIQAFDMHMVSVEQADHCGVLARRLIIALLLPSAFMSMTGVLQWNKRSVATISEFVPNMANELGAMPCQTQLLMTLVISTLQVYAINSGEFIAPTVVLVLSLGLSVYIIMGYPITEASVLTADAIVLIMTWHSTFHMLYAPGSVYFGIITIINLLSIVSNYIAVPQQHPYPDPSDGILMSSFGNIKQIIVNLHAGCCTCVRRREFTGFHKNPAFVRSSKVCPIQDLVNILRTCNAPALKLVDRFTSITLSRFFLNLRQASQATQSLSNLQFGTGVGSLGGSLAFIGNDDDDGAQDACVDTIKARSQPADFPKEKMESAKRTGYSGLRREPIDHSSRVSYGVTCTPGAASDSSDFS</sequence>